<dbReference type="OrthoDB" id="2173585at2"/>
<keyword evidence="8" id="KW-0573">Peptidoglycan synthesis</keyword>
<dbReference type="Gene3D" id="1.20.58.90">
    <property type="match status" value="1"/>
</dbReference>
<keyword evidence="7" id="KW-0133">Cell shape</keyword>
<dbReference type="GO" id="GO:0005737">
    <property type="term" value="C:cytoplasm"/>
    <property type="evidence" value="ECO:0007669"/>
    <property type="project" value="UniProtKB-SubCell"/>
</dbReference>
<comment type="catalytic activity">
    <reaction evidence="13">
        <text>beta-D-GlcNAc-(1-&gt;4)-Mur2Ac(oyl-L-Ala-D-isoglutaminyl-L-Lys-(N(6)-Gly)-D-Ala-D-Ala)-di-trans,octa-cis-undecaprenyl diphosphate + 2 glycyl-tRNA(Gly) = MurNAc-L-Ala-D-isoglutaminyl-L-Lys-(N(6)-tri-Gly)-D-Ala-D-Ala-diphospho-di-trans,octa-cis-undecaprenyl-GlcNAc + 2 tRNA(Gly) + 2 H(+)</text>
        <dbReference type="Rhea" id="RHEA:30439"/>
        <dbReference type="Rhea" id="RHEA-COMP:9664"/>
        <dbReference type="Rhea" id="RHEA-COMP:9683"/>
        <dbReference type="ChEBI" id="CHEBI:15378"/>
        <dbReference type="ChEBI" id="CHEBI:62234"/>
        <dbReference type="ChEBI" id="CHEBI:62235"/>
        <dbReference type="ChEBI" id="CHEBI:78442"/>
        <dbReference type="ChEBI" id="CHEBI:78522"/>
        <dbReference type="EC" id="2.3.2.17"/>
    </reaction>
</comment>
<evidence type="ECO:0000313" key="14">
    <source>
        <dbReference type="EMBL" id="ARQ05908.1"/>
    </source>
</evidence>
<evidence type="ECO:0000256" key="10">
    <source>
        <dbReference type="ARBA" id="ARBA00023316"/>
    </source>
</evidence>
<evidence type="ECO:0000313" key="15">
    <source>
        <dbReference type="Proteomes" id="UP000194154"/>
    </source>
</evidence>
<keyword evidence="6 14" id="KW-0808">Transferase</keyword>
<reference evidence="14 15" key="1">
    <citation type="journal article" date="2017" name="Int. J. Syst. Evol. Microbiol.">
        <title>Macrococcus canis sp. nov., a skin bacterium associated with infections in dogs.</title>
        <authorList>
            <person name="Gobeli Brawand S."/>
            <person name="Cotting K."/>
            <person name="Gomez-Sanz E."/>
            <person name="Collaud A."/>
            <person name="Thomann A."/>
            <person name="Brodard I."/>
            <person name="Rodriguez-Campos S."/>
            <person name="Strauss C."/>
            <person name="Perreten V."/>
        </authorList>
    </citation>
    <scope>NUCLEOTIDE SEQUENCE [LARGE SCALE GENOMIC DNA]</scope>
    <source>
        <strain evidence="14 15">KM45013</strain>
    </source>
</reference>
<evidence type="ECO:0000256" key="8">
    <source>
        <dbReference type="ARBA" id="ARBA00022984"/>
    </source>
</evidence>
<evidence type="ECO:0000256" key="9">
    <source>
        <dbReference type="ARBA" id="ARBA00023315"/>
    </source>
</evidence>
<keyword evidence="5" id="KW-0963">Cytoplasm</keyword>
<dbReference type="RefSeq" id="WP_086041620.1">
    <property type="nucleotide sequence ID" value="NZ_CBCRZA010000003.1"/>
</dbReference>
<evidence type="ECO:0000256" key="5">
    <source>
        <dbReference type="ARBA" id="ARBA00022490"/>
    </source>
</evidence>
<dbReference type="GO" id="GO:0009252">
    <property type="term" value="P:peptidoglycan biosynthetic process"/>
    <property type="evidence" value="ECO:0007669"/>
    <property type="project" value="UniProtKB-KW"/>
</dbReference>
<dbReference type="GO" id="GO:0008360">
    <property type="term" value="P:regulation of cell shape"/>
    <property type="evidence" value="ECO:0007669"/>
    <property type="project" value="UniProtKB-KW"/>
</dbReference>
<evidence type="ECO:0000256" key="11">
    <source>
        <dbReference type="ARBA" id="ARBA00030706"/>
    </source>
</evidence>
<evidence type="ECO:0000256" key="12">
    <source>
        <dbReference type="ARBA" id="ARBA00032233"/>
    </source>
</evidence>
<dbReference type="GeneID" id="35294392"/>
<dbReference type="PANTHER" id="PTHR36174">
    <property type="entry name" value="LIPID II:GLYCINE GLYCYLTRANSFERASE"/>
    <property type="match status" value="1"/>
</dbReference>
<dbReference type="GO" id="GO:0016755">
    <property type="term" value="F:aminoacyltransferase activity"/>
    <property type="evidence" value="ECO:0007669"/>
    <property type="project" value="InterPro"/>
</dbReference>
<dbReference type="InterPro" id="IPR050644">
    <property type="entry name" value="PG_Glycine_Bridge_Synth"/>
</dbReference>
<organism evidence="14 15">
    <name type="scientific">Macrococcoides canis</name>
    <dbReference type="NCBI Taxonomy" id="1855823"/>
    <lineage>
        <taxon>Bacteria</taxon>
        <taxon>Bacillati</taxon>
        <taxon>Bacillota</taxon>
        <taxon>Bacilli</taxon>
        <taxon>Bacillales</taxon>
        <taxon>Staphylococcaceae</taxon>
        <taxon>Macrococcoides</taxon>
    </lineage>
</organism>
<gene>
    <name evidence="14" type="primary">femA_1</name>
    <name evidence="14" type="ORF">MCCS_02390</name>
</gene>
<accession>A0A1W7A8L8</accession>
<dbReference type="EC" id="2.3.2.17" evidence="3"/>
<protein>
    <recommendedName>
        <fullName evidence="4">Aminoacyltransferase FemA</fullName>
        <ecNumber evidence="3">2.3.2.17</ecNumber>
    </recommendedName>
    <alternativeName>
        <fullName evidence="12">Factor essential for expression of methicillin resistance A</fullName>
    </alternativeName>
    <alternativeName>
        <fullName evidence="11">N-acetylmuramoyl-L-alanyl-D-glutamyl-L-lysyl-(N6-glycyl)-D-alanyl-D-alanine-diphosphoundecaprenyl-N-acetylglucosamine:glycine glycyltransferase</fullName>
    </alternativeName>
</protein>
<keyword evidence="10" id="KW-0961">Cell wall biogenesis/degradation</keyword>
<keyword evidence="9 14" id="KW-0012">Acyltransferase</keyword>
<dbReference type="Gene3D" id="3.40.630.30">
    <property type="match status" value="2"/>
</dbReference>
<dbReference type="InterPro" id="IPR003447">
    <property type="entry name" value="FEMABX"/>
</dbReference>
<dbReference type="STRING" id="1855823.MCCS_02390"/>
<comment type="subcellular location">
    <subcellularLocation>
        <location evidence="1">Cytoplasm</location>
    </subcellularLocation>
</comment>
<dbReference type="GO" id="GO:0000166">
    <property type="term" value="F:nucleotide binding"/>
    <property type="evidence" value="ECO:0007669"/>
    <property type="project" value="InterPro"/>
</dbReference>
<proteinExistence type="inferred from homology"/>
<dbReference type="InterPro" id="IPR010978">
    <property type="entry name" value="tRNA-bd_arm"/>
</dbReference>
<dbReference type="Pfam" id="PF02388">
    <property type="entry name" value="FemAB"/>
    <property type="match status" value="1"/>
</dbReference>
<dbReference type="AlphaFoldDB" id="A0A1W7A8L8"/>
<dbReference type="SUPFAM" id="SSF55729">
    <property type="entry name" value="Acyl-CoA N-acyltransferases (Nat)"/>
    <property type="match status" value="2"/>
</dbReference>
<keyword evidence="15" id="KW-1185">Reference proteome</keyword>
<evidence type="ECO:0000256" key="13">
    <source>
        <dbReference type="ARBA" id="ARBA00047483"/>
    </source>
</evidence>
<evidence type="ECO:0000256" key="3">
    <source>
        <dbReference type="ARBA" id="ARBA00012466"/>
    </source>
</evidence>
<dbReference type="PROSITE" id="PS51191">
    <property type="entry name" value="FEMABX"/>
    <property type="match status" value="1"/>
</dbReference>
<comment type="similarity">
    <text evidence="2">Belongs to the FemABX family.</text>
</comment>
<dbReference type="KEGG" id="mcak:MCCS_02390"/>
<evidence type="ECO:0000256" key="4">
    <source>
        <dbReference type="ARBA" id="ARBA00016236"/>
    </source>
</evidence>
<dbReference type="EMBL" id="CP021059">
    <property type="protein sequence ID" value="ARQ05908.1"/>
    <property type="molecule type" value="Genomic_DNA"/>
</dbReference>
<name>A0A1W7A8L8_9STAP</name>
<dbReference type="PANTHER" id="PTHR36174:SF2">
    <property type="entry name" value="AMINOACYLTRANSFERASE FEMA"/>
    <property type="match status" value="1"/>
</dbReference>
<evidence type="ECO:0000256" key="1">
    <source>
        <dbReference type="ARBA" id="ARBA00004496"/>
    </source>
</evidence>
<dbReference type="SUPFAM" id="SSF46589">
    <property type="entry name" value="tRNA-binding arm"/>
    <property type="match status" value="1"/>
</dbReference>
<dbReference type="GO" id="GO:0071555">
    <property type="term" value="P:cell wall organization"/>
    <property type="evidence" value="ECO:0007669"/>
    <property type="project" value="UniProtKB-KW"/>
</dbReference>
<evidence type="ECO:0000256" key="6">
    <source>
        <dbReference type="ARBA" id="ARBA00022679"/>
    </source>
</evidence>
<evidence type="ECO:0000256" key="7">
    <source>
        <dbReference type="ARBA" id="ARBA00022960"/>
    </source>
</evidence>
<sequence>MRFCELQPDEFESFVNAHFSHYTQSRIHYDYKVEHNEPVHIVGVKEGDEVLAACLLTSARAFKYFNYFYSHRGPVMDYSNKKLVDLFYTELKKYLKSHNGLFALIDPHIIMNYRDHDGNITQSNDVESFFEQMKGLGYQHRGFPVGYSNDSQARFLSVLNLEGKSEDEILKEMEYKTRRNIKKTYEMGVRLRDLSIEETDKFFELFQMAEDKHGFSFRDFDYFVKMQKMYKDQCRLVLSYIDLDEHLDILHKDLKQKEDEYNKEKLKLDENPDFRKLRNKVEQLSKAVDKEKPKIKEIESLKQTDGRILHLASALYIHNEHELYYLSSGSNPKYNQFMGPYNMMFEMIKYAKSLNLKTYNFYGVTGVFTEDAEDYGVLKFKKGFNAHIEEYIGDFILPLSPFYKLYELKQKL</sequence>
<evidence type="ECO:0000256" key="2">
    <source>
        <dbReference type="ARBA" id="ARBA00009943"/>
    </source>
</evidence>
<dbReference type="Proteomes" id="UP000194154">
    <property type="component" value="Chromosome"/>
</dbReference>
<dbReference type="InterPro" id="IPR016181">
    <property type="entry name" value="Acyl_CoA_acyltransferase"/>
</dbReference>